<comment type="caution">
    <text evidence="5">The sequence shown here is derived from an EMBL/GenBank/DDBJ whole genome shotgun (WGS) entry which is preliminary data.</text>
</comment>
<evidence type="ECO:0000256" key="2">
    <source>
        <dbReference type="SAM" id="MobiDB-lite"/>
    </source>
</evidence>
<name>A0AAD3RUT4_9RHOB</name>
<feature type="region of interest" description="Disordered" evidence="2">
    <location>
        <begin position="1"/>
        <end position="20"/>
    </location>
</feature>
<reference evidence="5" key="1">
    <citation type="journal article" date="2014" name="Int. J. Syst. Evol. Microbiol.">
        <title>Complete genome sequence of Corynebacterium casei LMG S-19264T (=DSM 44701T), isolated from a smear-ripened cheese.</title>
        <authorList>
            <consortium name="US DOE Joint Genome Institute (JGI-PGF)"/>
            <person name="Walter F."/>
            <person name="Albersmeier A."/>
            <person name="Kalinowski J."/>
            <person name="Ruckert C."/>
        </authorList>
    </citation>
    <scope>NUCLEOTIDE SEQUENCE</scope>
    <source>
        <strain evidence="5">VKM B-2222</strain>
    </source>
</reference>
<evidence type="ECO:0000256" key="1">
    <source>
        <dbReference type="ARBA" id="ARBA00023002"/>
    </source>
</evidence>
<dbReference type="Pfam" id="PF01558">
    <property type="entry name" value="POR"/>
    <property type="match status" value="1"/>
</dbReference>
<dbReference type="EMBL" id="BSFH01000032">
    <property type="protein sequence ID" value="GLK65131.1"/>
    <property type="molecule type" value="Genomic_DNA"/>
</dbReference>
<reference evidence="5" key="2">
    <citation type="submission" date="2023-01" db="EMBL/GenBank/DDBJ databases">
        <authorList>
            <person name="Sun Q."/>
            <person name="Evtushenko L."/>
        </authorList>
    </citation>
    <scope>NUCLEOTIDE SEQUENCE</scope>
    <source>
        <strain evidence="5">VKM B-2222</strain>
    </source>
</reference>
<dbReference type="NCBIfam" id="NF006179">
    <property type="entry name" value="PRK08312.1"/>
    <property type="match status" value="1"/>
</dbReference>
<evidence type="ECO:0000259" key="3">
    <source>
        <dbReference type="Pfam" id="PF01558"/>
    </source>
</evidence>
<dbReference type="InterPro" id="IPR002869">
    <property type="entry name" value="Pyrv_flavodox_OxRed_cen"/>
</dbReference>
<protein>
    <submittedName>
        <fullName evidence="5">Indolepyruvate oxidoreductase</fullName>
    </submittedName>
</protein>
<dbReference type="InterPro" id="IPR019752">
    <property type="entry name" value="Pyrv/ketoisovalerate_OxRed_cat"/>
</dbReference>
<feature type="domain" description="DUF6537" evidence="4">
    <location>
        <begin position="264"/>
        <end position="474"/>
    </location>
</feature>
<sequence length="520" mass="56785">MNIQTGKPAPRIARRSPGPDGEGIITLAALAVGGQGGGVLTNWIVEVAEENGWLAQSTSVAGVAQRTGATIYYVEMCRDTGRQPVFALSPAPGDVDILMASELVEAGRAVMRGFVTPGRTTLIASTHRIPAVSEKIAPGDGRTDSSAVIKAMGIAADHVVAFDLEALAKESGTVISATLLGALAGSNALPFPRESYEEVIRRSGKTAEASLRGFRRAYDCATGAAPPPQPLAEDKAKPALAVPAKLKKPWQALEARLHTLPTEVQEMARLGLQKVVDYQDIAYGAEYLDMIKQIDALDHAPFDMTIAAAKYCARALCYDDILRVADLKTRSSRFRRIRAEIGTTDAQLLRLTEYFHPRFEEFTTTLPRRLGRWLQNKPGIAAFYTRHFDKGRRIRSSSLGGFLALWVVSTLRPWRRSLLRHETEMAHVRDWFTTVLRLARTDRALAAEVLANYRLIKGYSDTHMRGLSKFARVMGSLSMLEGRADAADWMRRLRTAALADEKGKALDGALTTVASFAKPG</sequence>
<dbReference type="AlphaFoldDB" id="A0AAD3RUT4"/>
<dbReference type="Proteomes" id="UP001143349">
    <property type="component" value="Unassembled WGS sequence"/>
</dbReference>
<keyword evidence="6" id="KW-1185">Reference proteome</keyword>
<dbReference type="InterPro" id="IPR046667">
    <property type="entry name" value="DUF6537"/>
</dbReference>
<dbReference type="Pfam" id="PF20169">
    <property type="entry name" value="DUF6537"/>
    <property type="match status" value="1"/>
</dbReference>
<dbReference type="GO" id="GO:0016903">
    <property type="term" value="F:oxidoreductase activity, acting on the aldehyde or oxo group of donors"/>
    <property type="evidence" value="ECO:0007669"/>
    <property type="project" value="InterPro"/>
</dbReference>
<accession>A0AAD3RUT4</accession>
<dbReference type="RefSeq" id="WP_271179961.1">
    <property type="nucleotide sequence ID" value="NZ_BSFH01000032.1"/>
</dbReference>
<evidence type="ECO:0000313" key="6">
    <source>
        <dbReference type="Proteomes" id="UP001143349"/>
    </source>
</evidence>
<keyword evidence="1" id="KW-0560">Oxidoreductase</keyword>
<evidence type="ECO:0000313" key="5">
    <source>
        <dbReference type="EMBL" id="GLK65131.1"/>
    </source>
</evidence>
<feature type="domain" description="Pyruvate/ketoisovalerate oxidoreductase catalytic" evidence="3">
    <location>
        <begin position="33"/>
        <end position="219"/>
    </location>
</feature>
<dbReference type="Gene3D" id="3.40.920.10">
    <property type="entry name" value="Pyruvate-ferredoxin oxidoreductase, PFOR, domain III"/>
    <property type="match status" value="1"/>
</dbReference>
<proteinExistence type="predicted"/>
<evidence type="ECO:0000259" key="4">
    <source>
        <dbReference type="Pfam" id="PF20169"/>
    </source>
</evidence>
<dbReference type="InterPro" id="IPR052198">
    <property type="entry name" value="IorB_Oxidoreductase"/>
</dbReference>
<dbReference type="PANTHER" id="PTHR43854">
    <property type="entry name" value="INDOLEPYRUVATE OXIDOREDUCTASE SUBUNIT IORB"/>
    <property type="match status" value="1"/>
</dbReference>
<gene>
    <name evidence="5" type="ORF">GCM10017635_26020</name>
</gene>
<dbReference type="PANTHER" id="PTHR43854:SF1">
    <property type="entry name" value="INDOLEPYRUVATE OXIDOREDUCTASE SUBUNIT IORB"/>
    <property type="match status" value="1"/>
</dbReference>
<organism evidence="5 6">
    <name type="scientific">Paracoccus kondratievae</name>
    <dbReference type="NCBI Taxonomy" id="135740"/>
    <lineage>
        <taxon>Bacteria</taxon>
        <taxon>Pseudomonadati</taxon>
        <taxon>Pseudomonadota</taxon>
        <taxon>Alphaproteobacteria</taxon>
        <taxon>Rhodobacterales</taxon>
        <taxon>Paracoccaceae</taxon>
        <taxon>Paracoccus</taxon>
    </lineage>
</organism>